<feature type="domain" description="YaiO beta-barrel" evidence="2">
    <location>
        <begin position="41"/>
        <end position="204"/>
    </location>
</feature>
<organism evidence="3 4">
    <name type="scientific">Gracilimonas sediminicola</name>
    <dbReference type="NCBI Taxonomy" id="2952158"/>
    <lineage>
        <taxon>Bacteria</taxon>
        <taxon>Pseudomonadati</taxon>
        <taxon>Balneolota</taxon>
        <taxon>Balneolia</taxon>
        <taxon>Balneolales</taxon>
        <taxon>Balneolaceae</taxon>
        <taxon>Gracilimonas</taxon>
    </lineage>
</organism>
<evidence type="ECO:0000256" key="1">
    <source>
        <dbReference type="SAM" id="SignalP"/>
    </source>
</evidence>
<name>A0A9X2REW2_9BACT</name>
<dbReference type="Pfam" id="PF19413">
    <property type="entry name" value="YaiO"/>
    <property type="match status" value="1"/>
</dbReference>
<comment type="caution">
    <text evidence="3">The sequence shown here is derived from an EMBL/GenBank/DDBJ whole genome shotgun (WGS) entry which is preliminary data.</text>
</comment>
<dbReference type="Proteomes" id="UP001139125">
    <property type="component" value="Unassembled WGS sequence"/>
</dbReference>
<gene>
    <name evidence="3" type="ORF">NM125_02320</name>
</gene>
<evidence type="ECO:0000313" key="4">
    <source>
        <dbReference type="Proteomes" id="UP001139125"/>
    </source>
</evidence>
<evidence type="ECO:0000313" key="3">
    <source>
        <dbReference type="EMBL" id="MCP9290413.1"/>
    </source>
</evidence>
<sequence>MKNQRLISAVLLCLISMGIQNHVQAQSGNELKHSATVQSEYVFVNNLENWVRNQAFYGFEGKSVTWIGRLRHAYRFQQHGTFLSAVAYPEFSEDMYAYLMAGKSPDNAEIYPDFRASGTLYRNVGNGLVLGPGMQYIRAQNTNVYIYSLKANWYVGSFLLIGSPSLQFLEGKQSLTVSGSVRKYLSDPNSFISVTVGGGQNPEDTFFSDDFQNTFTSFFASTRIQYPLSEQWIFTAGLKFRKDTYTSGTERTRTGIQTGITFKF</sequence>
<reference evidence="3" key="1">
    <citation type="submission" date="2022-06" db="EMBL/GenBank/DDBJ databases">
        <title>Gracilimonas sp. CAU 1638 isolated from sea sediment.</title>
        <authorList>
            <person name="Kim W."/>
        </authorList>
    </citation>
    <scope>NUCLEOTIDE SEQUENCE</scope>
    <source>
        <strain evidence="3">CAU 1638</strain>
    </source>
</reference>
<feature type="signal peptide" evidence="1">
    <location>
        <begin position="1"/>
        <end position="25"/>
    </location>
</feature>
<dbReference type="AlphaFoldDB" id="A0A9X2REW2"/>
<dbReference type="NCBIfam" id="TIGR04390">
    <property type="entry name" value="OMP_YaiO_dom"/>
    <property type="match status" value="1"/>
</dbReference>
<accession>A0A9X2REW2</accession>
<keyword evidence="4" id="KW-1185">Reference proteome</keyword>
<proteinExistence type="predicted"/>
<protein>
    <submittedName>
        <fullName evidence="3">YaiO family outer membrane beta-barrel protein</fullName>
    </submittedName>
</protein>
<dbReference type="EMBL" id="JANDBC010000001">
    <property type="protein sequence ID" value="MCP9290413.1"/>
    <property type="molecule type" value="Genomic_DNA"/>
</dbReference>
<feature type="chain" id="PRO_5040989199" evidence="1">
    <location>
        <begin position="26"/>
        <end position="264"/>
    </location>
</feature>
<keyword evidence="1" id="KW-0732">Signal</keyword>
<dbReference type="InterPro" id="IPR030887">
    <property type="entry name" value="Beta-barrel_YaiO"/>
</dbReference>
<evidence type="ECO:0000259" key="2">
    <source>
        <dbReference type="Pfam" id="PF19413"/>
    </source>
</evidence>
<dbReference type="RefSeq" id="WP_255132476.1">
    <property type="nucleotide sequence ID" value="NZ_JANDBC010000001.1"/>
</dbReference>